<dbReference type="AlphaFoldDB" id="A0A362X6W2"/>
<feature type="transmembrane region" description="Helical" evidence="1">
    <location>
        <begin position="26"/>
        <end position="47"/>
    </location>
</feature>
<sequence length="51" mass="5377">MNSINFSKGELSVCHKDNCVNVRGDVAKAIVFSIATLVVISGIAALLEQSN</sequence>
<keyword evidence="1" id="KW-0812">Transmembrane</keyword>
<reference evidence="2 3" key="1">
    <citation type="submission" date="2018-02" db="EMBL/GenBank/DDBJ databases">
        <title>Genomic Encyclopedia of Archaeal and Bacterial Type Strains, Phase II (KMG-II): from individual species to whole genera.</title>
        <authorList>
            <person name="Goeker M."/>
        </authorList>
    </citation>
    <scope>NUCLEOTIDE SEQUENCE [LARGE SCALE GENOMIC DNA]</scope>
    <source>
        <strain evidence="2 3">DSM 21165</strain>
    </source>
</reference>
<evidence type="ECO:0000256" key="1">
    <source>
        <dbReference type="SAM" id="Phobius"/>
    </source>
</evidence>
<keyword evidence="1" id="KW-0472">Membrane</keyword>
<proteinExistence type="predicted"/>
<dbReference type="EMBL" id="PVEO01000001">
    <property type="protein sequence ID" value="PQV51456.1"/>
    <property type="molecule type" value="Genomic_DNA"/>
</dbReference>
<dbReference type="Proteomes" id="UP000251545">
    <property type="component" value="Unassembled WGS sequence"/>
</dbReference>
<gene>
    <name evidence="2" type="ORF">CLV33_101379</name>
</gene>
<name>A0A362X6W2_9FLAO</name>
<dbReference type="RefSeq" id="WP_170063953.1">
    <property type="nucleotide sequence ID" value="NZ_PVEO01000001.1"/>
</dbReference>
<keyword evidence="1" id="KW-1133">Transmembrane helix</keyword>
<evidence type="ECO:0000313" key="3">
    <source>
        <dbReference type="Proteomes" id="UP000251545"/>
    </source>
</evidence>
<protein>
    <submittedName>
        <fullName evidence="2">Uncharacterized protein</fullName>
    </submittedName>
</protein>
<organism evidence="2 3">
    <name type="scientific">Jejuia pallidilutea</name>
    <dbReference type="NCBI Taxonomy" id="504487"/>
    <lineage>
        <taxon>Bacteria</taxon>
        <taxon>Pseudomonadati</taxon>
        <taxon>Bacteroidota</taxon>
        <taxon>Flavobacteriia</taxon>
        <taxon>Flavobacteriales</taxon>
        <taxon>Flavobacteriaceae</taxon>
        <taxon>Jejuia</taxon>
    </lineage>
</organism>
<accession>A0A362X6W2</accession>
<evidence type="ECO:0000313" key="2">
    <source>
        <dbReference type="EMBL" id="PQV51456.1"/>
    </source>
</evidence>
<comment type="caution">
    <text evidence="2">The sequence shown here is derived from an EMBL/GenBank/DDBJ whole genome shotgun (WGS) entry which is preliminary data.</text>
</comment>